<organism evidence="5 6">
    <name type="scientific">Aureibacter tunicatorum</name>
    <dbReference type="NCBI Taxonomy" id="866807"/>
    <lineage>
        <taxon>Bacteria</taxon>
        <taxon>Pseudomonadati</taxon>
        <taxon>Bacteroidota</taxon>
        <taxon>Cytophagia</taxon>
        <taxon>Cytophagales</taxon>
        <taxon>Persicobacteraceae</taxon>
        <taxon>Aureibacter</taxon>
    </lineage>
</organism>
<dbReference type="SUPFAM" id="SSF46689">
    <property type="entry name" value="Homeodomain-like"/>
    <property type="match status" value="2"/>
</dbReference>
<name>A0AAE3XQC3_9BACT</name>
<dbReference type="InterPro" id="IPR009057">
    <property type="entry name" value="Homeodomain-like_sf"/>
</dbReference>
<dbReference type="PANTHER" id="PTHR43280:SF32">
    <property type="entry name" value="TRANSCRIPTIONAL REGULATORY PROTEIN"/>
    <property type="match status" value="1"/>
</dbReference>
<dbReference type="Gene3D" id="1.10.10.60">
    <property type="entry name" value="Homeodomain-like"/>
    <property type="match status" value="1"/>
</dbReference>
<dbReference type="Proteomes" id="UP001185092">
    <property type="component" value="Unassembled WGS sequence"/>
</dbReference>
<keyword evidence="1" id="KW-0805">Transcription regulation</keyword>
<keyword evidence="6" id="KW-1185">Reference proteome</keyword>
<dbReference type="InterPro" id="IPR020449">
    <property type="entry name" value="Tscrpt_reg_AraC-type_HTH"/>
</dbReference>
<evidence type="ECO:0000256" key="3">
    <source>
        <dbReference type="ARBA" id="ARBA00023163"/>
    </source>
</evidence>
<evidence type="ECO:0000256" key="1">
    <source>
        <dbReference type="ARBA" id="ARBA00023015"/>
    </source>
</evidence>
<evidence type="ECO:0000313" key="5">
    <source>
        <dbReference type="EMBL" id="MDR6240680.1"/>
    </source>
</evidence>
<dbReference type="Pfam" id="PF12833">
    <property type="entry name" value="HTH_18"/>
    <property type="match status" value="1"/>
</dbReference>
<dbReference type="GO" id="GO:0003700">
    <property type="term" value="F:DNA-binding transcription factor activity"/>
    <property type="evidence" value="ECO:0007669"/>
    <property type="project" value="InterPro"/>
</dbReference>
<dbReference type="PROSITE" id="PS01124">
    <property type="entry name" value="HTH_ARAC_FAMILY_2"/>
    <property type="match status" value="1"/>
</dbReference>
<dbReference type="GO" id="GO:0043565">
    <property type="term" value="F:sequence-specific DNA binding"/>
    <property type="evidence" value="ECO:0007669"/>
    <property type="project" value="InterPro"/>
</dbReference>
<sequence>MKFEGKNQEYLEIIDIDGNLGNFLEHSKNSELSLVWFYDDGNKIRIDTVDYHFDKNDIVCLTEFHRIKVCKLGKAKLIRWNRPFYCIVDHDSEVGCKGVLYYGSSNVPMLRPEKEELEILQVVMKMFLIELGFKDHLQFEMLQSMLKRFLILCTRIYKSMNSAGMLDHSGVELIREYNFLVEQHFRSKHTVNEYAELLNKSPKTLSNLFKKASGTSPLKFIHNRIILEARRVLIYSEVPVSELAYDLGFADVQVFSRFFKKQEGISPQNFRLREKMTT</sequence>
<protein>
    <submittedName>
        <fullName evidence="5">AraC-like DNA-binding protein</fullName>
    </submittedName>
</protein>
<dbReference type="InterPro" id="IPR018060">
    <property type="entry name" value="HTH_AraC"/>
</dbReference>
<feature type="domain" description="HTH araC/xylS-type" evidence="4">
    <location>
        <begin position="175"/>
        <end position="273"/>
    </location>
</feature>
<comment type="caution">
    <text evidence="5">The sequence shown here is derived from an EMBL/GenBank/DDBJ whole genome shotgun (WGS) entry which is preliminary data.</text>
</comment>
<evidence type="ECO:0000259" key="4">
    <source>
        <dbReference type="PROSITE" id="PS01124"/>
    </source>
</evidence>
<dbReference type="SMART" id="SM00342">
    <property type="entry name" value="HTH_ARAC"/>
    <property type="match status" value="1"/>
</dbReference>
<evidence type="ECO:0000256" key="2">
    <source>
        <dbReference type="ARBA" id="ARBA00023125"/>
    </source>
</evidence>
<gene>
    <name evidence="5" type="ORF">HNQ88_003756</name>
</gene>
<dbReference type="PANTHER" id="PTHR43280">
    <property type="entry name" value="ARAC-FAMILY TRANSCRIPTIONAL REGULATOR"/>
    <property type="match status" value="1"/>
</dbReference>
<proteinExistence type="predicted"/>
<dbReference type="EMBL" id="JAVDQD010000005">
    <property type="protein sequence ID" value="MDR6240680.1"/>
    <property type="molecule type" value="Genomic_DNA"/>
</dbReference>
<dbReference type="RefSeq" id="WP_309940802.1">
    <property type="nucleotide sequence ID" value="NZ_AP025306.1"/>
</dbReference>
<keyword evidence="2 5" id="KW-0238">DNA-binding</keyword>
<keyword evidence="3" id="KW-0804">Transcription</keyword>
<accession>A0AAE3XQC3</accession>
<reference evidence="5" key="1">
    <citation type="submission" date="2023-07" db="EMBL/GenBank/DDBJ databases">
        <title>Genomic Encyclopedia of Type Strains, Phase IV (KMG-IV): sequencing the most valuable type-strain genomes for metagenomic binning, comparative biology and taxonomic classification.</title>
        <authorList>
            <person name="Goeker M."/>
        </authorList>
    </citation>
    <scope>NUCLEOTIDE SEQUENCE</scope>
    <source>
        <strain evidence="5">DSM 26174</strain>
    </source>
</reference>
<dbReference type="AlphaFoldDB" id="A0AAE3XQC3"/>
<evidence type="ECO:0000313" key="6">
    <source>
        <dbReference type="Proteomes" id="UP001185092"/>
    </source>
</evidence>
<dbReference type="PRINTS" id="PR00032">
    <property type="entry name" value="HTHARAC"/>
</dbReference>